<dbReference type="InterPro" id="IPR002213">
    <property type="entry name" value="UDP_glucos_trans"/>
</dbReference>
<feature type="domain" description="Erythromycin biosynthesis protein CIII-like C-terminal" evidence="4">
    <location>
        <begin position="234"/>
        <end position="370"/>
    </location>
</feature>
<keyword evidence="3 6" id="KW-0808">Transferase</keyword>
<dbReference type="InterPro" id="IPR048284">
    <property type="entry name" value="EryCIII-like_N"/>
</dbReference>
<dbReference type="SUPFAM" id="SSF53756">
    <property type="entry name" value="UDP-Glycosyltransferase/glycogen phosphorylase"/>
    <property type="match status" value="1"/>
</dbReference>
<evidence type="ECO:0000259" key="4">
    <source>
        <dbReference type="Pfam" id="PF06722"/>
    </source>
</evidence>
<keyword evidence="2" id="KW-0328">Glycosyltransferase</keyword>
<dbReference type="PANTHER" id="PTHR48050">
    <property type="entry name" value="STEROL 3-BETA-GLUCOSYLTRANSFERASE"/>
    <property type="match status" value="1"/>
</dbReference>
<evidence type="ECO:0000313" key="6">
    <source>
        <dbReference type="EMBL" id="CAM34349.1"/>
    </source>
</evidence>
<organism evidence="6">
    <name type="scientific">Streptomyces tendae</name>
    <dbReference type="NCBI Taxonomy" id="1932"/>
    <lineage>
        <taxon>Bacteria</taxon>
        <taxon>Bacillati</taxon>
        <taxon>Actinomycetota</taxon>
        <taxon>Actinomycetes</taxon>
        <taxon>Kitasatosporales</taxon>
        <taxon>Streptomycetaceae</taxon>
        <taxon>Streptomyces</taxon>
    </lineage>
</organism>
<feature type="domain" description="Erythromycin biosynthesis protein CIII-like N-terminal" evidence="5">
    <location>
        <begin position="85"/>
        <end position="215"/>
    </location>
</feature>
<evidence type="ECO:0000256" key="3">
    <source>
        <dbReference type="ARBA" id="ARBA00022679"/>
    </source>
</evidence>
<dbReference type="AlphaFoldDB" id="A7DWJ3"/>
<dbReference type="GO" id="GO:0016758">
    <property type="term" value="F:hexosyltransferase activity"/>
    <property type="evidence" value="ECO:0007669"/>
    <property type="project" value="UniProtKB-ARBA"/>
</dbReference>
<evidence type="ECO:0000256" key="2">
    <source>
        <dbReference type="ARBA" id="ARBA00022676"/>
    </source>
</evidence>
<dbReference type="GO" id="GO:0017000">
    <property type="term" value="P:antibiotic biosynthetic process"/>
    <property type="evidence" value="ECO:0007669"/>
    <property type="project" value="UniProtKB-ARBA"/>
</dbReference>
<dbReference type="Gene3D" id="3.40.50.2000">
    <property type="entry name" value="Glycogen Phosphorylase B"/>
    <property type="match status" value="2"/>
</dbReference>
<evidence type="ECO:0000259" key="5">
    <source>
        <dbReference type="Pfam" id="PF21036"/>
    </source>
</evidence>
<dbReference type="PANTHER" id="PTHR48050:SF13">
    <property type="entry name" value="STEROL 3-BETA-GLUCOSYLTRANSFERASE UGT80A2"/>
    <property type="match status" value="1"/>
</dbReference>
<dbReference type="CDD" id="cd03784">
    <property type="entry name" value="GT1_Gtf-like"/>
    <property type="match status" value="1"/>
</dbReference>
<feature type="domain" description="Erythromycin biosynthesis protein CIII-like N-terminal" evidence="5">
    <location>
        <begin position="22"/>
        <end position="64"/>
    </location>
</feature>
<dbReference type="GO" id="GO:0008194">
    <property type="term" value="F:UDP-glycosyltransferase activity"/>
    <property type="evidence" value="ECO:0007669"/>
    <property type="project" value="InterPro"/>
</dbReference>
<dbReference type="EMBL" id="AM492533">
    <property type="protein sequence ID" value="CAM34349.1"/>
    <property type="molecule type" value="Genomic_DNA"/>
</dbReference>
<gene>
    <name evidence="6" type="primary">llpG</name>
</gene>
<dbReference type="Pfam" id="PF21036">
    <property type="entry name" value="EryCIII-like_N"/>
    <property type="match status" value="2"/>
</dbReference>
<dbReference type="CAZy" id="GT1">
    <property type="family name" value="Glycosyltransferase Family 1"/>
</dbReference>
<dbReference type="Pfam" id="PF06722">
    <property type="entry name" value="EryCIII-like_C"/>
    <property type="match status" value="1"/>
</dbReference>
<dbReference type="InterPro" id="IPR010610">
    <property type="entry name" value="EryCIII-like_C"/>
</dbReference>
<sequence length="378" mass="39545">MRVLFTTWAWPSHLYSLVPFAWACRTAGHEVLIAGQPSLADEITRCGLPAARVGGEVDAVGMVRGYLLGRASPGRGGGGPRAMEMFRAHADAMLDDLVRLARDTEPDVVVYEPTALAGPLAAAAAGVPSVRHLYGTDLMARARGVLSPMLAELGARHGIRGADPYGSVTVDPVPPGLRLPAAPPAVPVRYVPFNGPGRAVELPPPLRPRVCVTWGHTLAKLSADRFLAPAVARALAVLDIEVVVAVSAAQQELLGPLPDGVRVVVDAPLDGVVRDCDLVVAHGGAATVLTALSHGVPLLLVPQLPDHAGHAARVAAAGAGDLLPHDAAGPERLREYVARLLGDERYRQAARRLRQQMHDQPPPAALAADLPATVRCAA</sequence>
<accession>A7DWJ3</accession>
<dbReference type="FunFam" id="3.40.50.2000:FF:000072">
    <property type="entry name" value="Glycosyl transferase"/>
    <property type="match status" value="1"/>
</dbReference>
<proteinExistence type="inferred from homology"/>
<dbReference type="InterPro" id="IPR050426">
    <property type="entry name" value="Glycosyltransferase_28"/>
</dbReference>
<reference evidence="6" key="1">
    <citation type="journal article" date="2010" name="Gene">
        <title>Isolation of the lysolipin gene cluster of Streptomyces tendae Tu 4042.</title>
        <authorList>
            <person name="Lopez P."/>
            <person name="Hornung A."/>
            <person name="Welzel K."/>
            <person name="Unsin C."/>
            <person name="Wohlleben W."/>
            <person name="Weber T."/>
            <person name="Pelzer S."/>
        </authorList>
    </citation>
    <scope>NUCLEOTIDE SEQUENCE</scope>
    <source>
        <strain evidence="6">Tu 4042</strain>
    </source>
</reference>
<protein>
    <submittedName>
        <fullName evidence="6">Putative inactive gylcosyltransferase</fullName>
    </submittedName>
</protein>
<comment type="similarity">
    <text evidence="1">Belongs to the glycosyltransferase 28 family.</text>
</comment>
<evidence type="ECO:0000256" key="1">
    <source>
        <dbReference type="ARBA" id="ARBA00006962"/>
    </source>
</evidence>
<name>A7DWJ3_STRTE</name>